<evidence type="ECO:0000313" key="7">
    <source>
        <dbReference type="EMBL" id="GEN10447.1"/>
    </source>
</evidence>
<dbReference type="InterPro" id="IPR004601">
    <property type="entry name" value="UvdE"/>
</dbReference>
<evidence type="ECO:0000256" key="5">
    <source>
        <dbReference type="ARBA" id="ARBA00022801"/>
    </source>
</evidence>
<gene>
    <name evidence="7" type="primary">uvsE</name>
    <name evidence="7" type="ORF">MFU01_54840</name>
    <name evidence="8" type="ORF">SAMN05443572_103383</name>
</gene>
<keyword evidence="5" id="KW-0378">Hydrolase</keyword>
<reference evidence="8 9" key="1">
    <citation type="submission" date="2016-10" db="EMBL/GenBank/DDBJ databases">
        <authorList>
            <person name="Varghese N."/>
            <person name="Submissions S."/>
        </authorList>
    </citation>
    <scope>NUCLEOTIDE SEQUENCE [LARGE SCALE GENOMIC DNA]</scope>
    <source>
        <strain evidence="8 9">DSM 16525</strain>
    </source>
</reference>
<evidence type="ECO:0000313" key="9">
    <source>
        <dbReference type="Proteomes" id="UP000183760"/>
    </source>
</evidence>
<dbReference type="NCBIfam" id="TIGR00629">
    <property type="entry name" value="uvde"/>
    <property type="match status" value="1"/>
</dbReference>
<dbReference type="AlphaFoldDB" id="A0A511T8T9"/>
<dbReference type="SUPFAM" id="SSF51658">
    <property type="entry name" value="Xylose isomerase-like"/>
    <property type="match status" value="1"/>
</dbReference>
<keyword evidence="2 7" id="KW-0255">Endonuclease</keyword>
<dbReference type="Pfam" id="PF03851">
    <property type="entry name" value="UvdE"/>
    <property type="match status" value="1"/>
</dbReference>
<keyword evidence="1" id="KW-0540">Nuclease</keyword>
<dbReference type="GO" id="GO:0009411">
    <property type="term" value="P:response to UV"/>
    <property type="evidence" value="ECO:0007669"/>
    <property type="project" value="InterPro"/>
</dbReference>
<dbReference type="GO" id="GO:0004519">
    <property type="term" value="F:endonuclease activity"/>
    <property type="evidence" value="ECO:0007669"/>
    <property type="project" value="UniProtKB-KW"/>
</dbReference>
<evidence type="ECO:0000256" key="3">
    <source>
        <dbReference type="ARBA" id="ARBA00022763"/>
    </source>
</evidence>
<evidence type="ECO:0000256" key="6">
    <source>
        <dbReference type="ARBA" id="ARBA00023204"/>
    </source>
</evidence>
<reference evidence="7 10" key="2">
    <citation type="submission" date="2019-07" db="EMBL/GenBank/DDBJ databases">
        <title>Whole genome shotgun sequence of Myxococcus fulvus NBRC 100333.</title>
        <authorList>
            <person name="Hosoyama A."/>
            <person name="Uohara A."/>
            <person name="Ohji S."/>
            <person name="Ichikawa N."/>
        </authorList>
    </citation>
    <scope>NUCLEOTIDE SEQUENCE [LARGE SCALE GENOMIC DNA]</scope>
    <source>
        <strain evidence="7 10">NBRC 100333</strain>
    </source>
</reference>
<accession>A0A511T8T9</accession>
<dbReference type="STRING" id="1334629.MFUL124B02_23330"/>
<proteinExistence type="predicted"/>
<evidence type="ECO:0000313" key="10">
    <source>
        <dbReference type="Proteomes" id="UP000321514"/>
    </source>
</evidence>
<dbReference type="GO" id="GO:0016787">
    <property type="term" value="F:hydrolase activity"/>
    <property type="evidence" value="ECO:0007669"/>
    <property type="project" value="UniProtKB-KW"/>
</dbReference>
<evidence type="ECO:0000256" key="1">
    <source>
        <dbReference type="ARBA" id="ARBA00022722"/>
    </source>
</evidence>
<evidence type="ECO:0000256" key="2">
    <source>
        <dbReference type="ARBA" id="ARBA00022759"/>
    </source>
</evidence>
<comment type="caution">
    <text evidence="7">The sequence shown here is derived from an EMBL/GenBank/DDBJ whole genome shotgun (WGS) entry which is preliminary data.</text>
</comment>
<organism evidence="7 10">
    <name type="scientific">Myxococcus fulvus</name>
    <dbReference type="NCBI Taxonomy" id="33"/>
    <lineage>
        <taxon>Bacteria</taxon>
        <taxon>Pseudomonadati</taxon>
        <taxon>Myxococcota</taxon>
        <taxon>Myxococcia</taxon>
        <taxon>Myxococcales</taxon>
        <taxon>Cystobacterineae</taxon>
        <taxon>Myxococcaceae</taxon>
        <taxon>Myxococcus</taxon>
    </lineage>
</organism>
<sequence length="323" mass="35525">MGPFVASLSQVMEAFDSYRLGYVAQSLTLGVSAGHTCRLAGATPQRLESLIAMNLEELQRLLEFNASRGIEVFRIGSSLVPFGSHPVNTLTWWKTFGRDFEHLARLARRSHQRLSMHPSPAGASLSSRHARVREASLAELRYSARVLDLLEAGPESRVVLHVGGAAPTREEALVAAHRFLDEMPESLRERLTIEHDDKVWSAREVLPLAREHGVPMVGDNLHNAVLASTPVMSLKELLREAASTWTALDLRPKFHLASQRPQARAGAHSDRVDPADFRKMVAALPVPADLMLEAKEKDVAVFALRQLANERRGRRGGAGAPAP</sequence>
<keyword evidence="4" id="KW-0228">DNA excision</keyword>
<keyword evidence="6" id="KW-0234">DNA repair</keyword>
<evidence type="ECO:0000313" key="8">
    <source>
        <dbReference type="EMBL" id="SET82413.1"/>
    </source>
</evidence>
<dbReference type="InterPro" id="IPR036237">
    <property type="entry name" value="Xyl_isomerase-like_sf"/>
</dbReference>
<dbReference type="PANTHER" id="PTHR31290:SF5">
    <property type="entry name" value="UV-DAMAGE ENDONUCLEASE"/>
    <property type="match status" value="1"/>
</dbReference>
<name>A0A511T8T9_MYXFU</name>
<dbReference type="Gene3D" id="3.20.20.150">
    <property type="entry name" value="Divalent-metal-dependent TIM barrel enzymes"/>
    <property type="match status" value="1"/>
</dbReference>
<dbReference type="RefSeq" id="WP_255316160.1">
    <property type="nucleotide sequence ID" value="NZ_BJXR01000039.1"/>
</dbReference>
<evidence type="ECO:0000256" key="4">
    <source>
        <dbReference type="ARBA" id="ARBA00022769"/>
    </source>
</evidence>
<dbReference type="EMBL" id="BJXR01000039">
    <property type="protein sequence ID" value="GEN10447.1"/>
    <property type="molecule type" value="Genomic_DNA"/>
</dbReference>
<dbReference type="GO" id="GO:0006289">
    <property type="term" value="P:nucleotide-excision repair"/>
    <property type="evidence" value="ECO:0007669"/>
    <property type="project" value="InterPro"/>
</dbReference>
<dbReference type="Proteomes" id="UP000183760">
    <property type="component" value="Unassembled WGS sequence"/>
</dbReference>
<dbReference type="Proteomes" id="UP000321514">
    <property type="component" value="Unassembled WGS sequence"/>
</dbReference>
<keyword evidence="9" id="KW-1185">Reference proteome</keyword>
<dbReference type="PANTHER" id="PTHR31290">
    <property type="entry name" value="UV-DAMAGE ENDONUCLEASE"/>
    <property type="match status" value="1"/>
</dbReference>
<protein>
    <submittedName>
        <fullName evidence="7">UV damage endonuclease UvsE</fullName>
    </submittedName>
    <submittedName>
        <fullName evidence="8">UV-damage endonuclease</fullName>
    </submittedName>
</protein>
<dbReference type="EMBL" id="FOIB01000003">
    <property type="protein sequence ID" value="SET82413.1"/>
    <property type="molecule type" value="Genomic_DNA"/>
</dbReference>
<keyword evidence="3" id="KW-0227">DNA damage</keyword>